<dbReference type="Gene3D" id="3.20.20.105">
    <property type="entry name" value="Queuine tRNA-ribosyltransferase-like"/>
    <property type="match status" value="1"/>
</dbReference>
<organism evidence="2">
    <name type="scientific">mine drainage metagenome</name>
    <dbReference type="NCBI Taxonomy" id="410659"/>
    <lineage>
        <taxon>unclassified sequences</taxon>
        <taxon>metagenomes</taxon>
        <taxon>ecological metagenomes</taxon>
    </lineage>
</organism>
<dbReference type="EMBL" id="AUZY01001534">
    <property type="protein sequence ID" value="EQD74611.1"/>
    <property type="molecule type" value="Genomic_DNA"/>
</dbReference>
<dbReference type="SUPFAM" id="SSF51713">
    <property type="entry name" value="tRNA-guanine transglycosylase"/>
    <property type="match status" value="1"/>
</dbReference>
<evidence type="ECO:0000259" key="1">
    <source>
        <dbReference type="Pfam" id="PF01702"/>
    </source>
</evidence>
<name>T1BP77_9ZZZZ</name>
<dbReference type="InterPro" id="IPR036511">
    <property type="entry name" value="TGT-like_sf"/>
</dbReference>
<dbReference type="GO" id="GO:0006400">
    <property type="term" value="P:tRNA modification"/>
    <property type="evidence" value="ECO:0007669"/>
    <property type="project" value="InterPro"/>
</dbReference>
<accession>T1BP77</accession>
<gene>
    <name evidence="2" type="ORF">B1B_02570</name>
</gene>
<dbReference type="GO" id="GO:0016740">
    <property type="term" value="F:transferase activity"/>
    <property type="evidence" value="ECO:0007669"/>
    <property type="project" value="UniProtKB-KW"/>
</dbReference>
<comment type="caution">
    <text evidence="2">The sequence shown here is derived from an EMBL/GenBank/DDBJ whole genome shotgun (WGS) entry which is preliminary data.</text>
</comment>
<dbReference type="Pfam" id="PF01702">
    <property type="entry name" value="TGT"/>
    <property type="match status" value="1"/>
</dbReference>
<sequence length="39" mass="4278">MYPELRQRSAAGLRRIGFDGYAVGGLAVGEPEAERNRTL</sequence>
<protein>
    <submittedName>
        <fullName evidence="2">Queuine tRNA-ribosyltransferase</fullName>
    </submittedName>
</protein>
<dbReference type="InterPro" id="IPR002616">
    <property type="entry name" value="tRNA_ribo_trans-like"/>
</dbReference>
<feature type="domain" description="tRNA-guanine(15) transglycosylase-like" evidence="1">
    <location>
        <begin position="1"/>
        <end position="37"/>
    </location>
</feature>
<keyword evidence="2" id="KW-0808">Transferase</keyword>
<reference evidence="2" key="1">
    <citation type="submission" date="2013-08" db="EMBL/GenBank/DDBJ databases">
        <authorList>
            <person name="Mendez C."/>
            <person name="Richter M."/>
            <person name="Ferrer M."/>
            <person name="Sanchez J."/>
        </authorList>
    </citation>
    <scope>NUCLEOTIDE SEQUENCE</scope>
</reference>
<evidence type="ECO:0000313" key="2">
    <source>
        <dbReference type="EMBL" id="EQD74611.1"/>
    </source>
</evidence>
<proteinExistence type="predicted"/>
<reference evidence="2" key="2">
    <citation type="journal article" date="2014" name="ISME J.">
        <title>Microbial stratification in low pH oxic and suboxic macroscopic growths along an acid mine drainage.</title>
        <authorList>
            <person name="Mendez-Garcia C."/>
            <person name="Mesa V."/>
            <person name="Sprenger R.R."/>
            <person name="Richter M."/>
            <person name="Diez M.S."/>
            <person name="Solano J."/>
            <person name="Bargiela R."/>
            <person name="Golyshina O.V."/>
            <person name="Manteca A."/>
            <person name="Ramos J.L."/>
            <person name="Gallego J.R."/>
            <person name="Llorente I."/>
            <person name="Martins Dos Santos V.A."/>
            <person name="Jensen O.N."/>
            <person name="Pelaez A.I."/>
            <person name="Sanchez J."/>
            <person name="Ferrer M."/>
        </authorList>
    </citation>
    <scope>NUCLEOTIDE SEQUENCE</scope>
</reference>
<dbReference type="AlphaFoldDB" id="T1BP77"/>
<feature type="non-terminal residue" evidence="2">
    <location>
        <position position="39"/>
    </location>
</feature>